<dbReference type="AlphaFoldDB" id="E8V1J7"/>
<dbReference type="HOGENOM" id="CLU_002755_1_2_0"/>
<feature type="transmembrane region" description="Helical" evidence="9">
    <location>
        <begin position="1067"/>
        <end position="1093"/>
    </location>
</feature>
<dbReference type="PANTHER" id="PTHR32063">
    <property type="match status" value="1"/>
</dbReference>
<feature type="transmembrane region" description="Helical" evidence="9">
    <location>
        <begin position="514"/>
        <end position="535"/>
    </location>
</feature>
<keyword evidence="4" id="KW-0997">Cell inner membrane</keyword>
<feature type="transmembrane region" description="Helical" evidence="9">
    <location>
        <begin position="488"/>
        <end position="507"/>
    </location>
</feature>
<evidence type="ECO:0000256" key="9">
    <source>
        <dbReference type="SAM" id="Phobius"/>
    </source>
</evidence>
<feature type="region of interest" description="Disordered" evidence="8">
    <location>
        <begin position="1"/>
        <end position="61"/>
    </location>
</feature>
<evidence type="ECO:0000256" key="3">
    <source>
        <dbReference type="ARBA" id="ARBA00022475"/>
    </source>
</evidence>
<protein>
    <submittedName>
        <fullName evidence="10">Acriflavin resistance protein</fullName>
    </submittedName>
</protein>
<dbReference type="KEGG" id="tsa:AciPR4_0357"/>
<feature type="compositionally biased region" description="Basic and acidic residues" evidence="8">
    <location>
        <begin position="1"/>
        <end position="13"/>
    </location>
</feature>
<dbReference type="Gene3D" id="3.30.70.1430">
    <property type="entry name" value="Multidrug efflux transporter AcrB pore domain"/>
    <property type="match status" value="2"/>
</dbReference>
<feature type="transmembrane region" description="Helical" evidence="9">
    <location>
        <begin position="1114"/>
        <end position="1133"/>
    </location>
</feature>
<gene>
    <name evidence="10" type="ordered locus">AciPR4_0357</name>
</gene>
<feature type="transmembrane region" description="Helical" evidence="9">
    <location>
        <begin position="1145"/>
        <end position="1171"/>
    </location>
</feature>
<dbReference type="GO" id="GO:0042910">
    <property type="term" value="F:xenobiotic transmembrane transporter activity"/>
    <property type="evidence" value="ECO:0007669"/>
    <property type="project" value="TreeGrafter"/>
</dbReference>
<proteinExistence type="predicted"/>
<dbReference type="PANTHER" id="PTHR32063:SF34">
    <property type="entry name" value="MULTIDRUG RESISTANCE PROTEIN MDTC"/>
    <property type="match status" value="1"/>
</dbReference>
<feature type="region of interest" description="Disordered" evidence="8">
    <location>
        <begin position="317"/>
        <end position="369"/>
    </location>
</feature>
<dbReference type="SUPFAM" id="SSF82693">
    <property type="entry name" value="Multidrug efflux transporter AcrB pore domain, PN1, PN2, PC1 and PC2 subdomains"/>
    <property type="match status" value="3"/>
</dbReference>
<evidence type="ECO:0000313" key="11">
    <source>
        <dbReference type="Proteomes" id="UP000006844"/>
    </source>
</evidence>
<feature type="compositionally biased region" description="Basic and acidic residues" evidence="8">
    <location>
        <begin position="22"/>
        <end position="52"/>
    </location>
</feature>
<evidence type="ECO:0000256" key="6">
    <source>
        <dbReference type="ARBA" id="ARBA00022989"/>
    </source>
</evidence>
<dbReference type="OrthoDB" id="9757876at2"/>
<evidence type="ECO:0000313" key="10">
    <source>
        <dbReference type="EMBL" id="ADV81192.1"/>
    </source>
</evidence>
<feature type="transmembrane region" description="Helical" evidence="9">
    <location>
        <begin position="1017"/>
        <end position="1034"/>
    </location>
</feature>
<dbReference type="GO" id="GO:0005886">
    <property type="term" value="C:plasma membrane"/>
    <property type="evidence" value="ECO:0007669"/>
    <property type="project" value="UniProtKB-SubCell"/>
</dbReference>
<dbReference type="eggNOG" id="COG0841">
    <property type="taxonomic scope" value="Bacteria"/>
</dbReference>
<sequence>MSHEFQPGDKAPRDGATASDIYRLEHEDTRGGDHAPRDHASPRDEKKQKEDEGPNGGGVHFSAPFIRRPVATFLLSAAIILAGAVAYKLLPVSSLPQVEFPVISVGANLPGADPETMASAVATPLERQFSRIAGINQMTSSSSIGSASITLQFDLTRDINGAARDVQAAINAARSQLPANLPSNPTYRKINPSDAPIMILALTSETLSVPQLYDAADSVLAQKLASVDGVGQTFVGGSSKPAVRIEANPTQLTSYGLGLDALRAAIATINVNQPKGYLNGAGTEGQRWSITTTDQLFGAAAYKPLIVATDRGPVSSAAASNGLQSNVASATTSTTTTNSVSSSGTTGTSSGTATSSASTTSSTASTYSTTATPITTTTATSAAGMASAQVTPSVSNVATPTIGGHGIVRISDVSDVVDSVEDIHNGGLFNLHPAILVIVFKSPGANVIQTVDAINKMLPSLSASISPAIKVQVALDRTATIRASVDDITRTMLITIVLVVLVVFFFLREVRSTLIPAVSVPLSLLGTFGVMYLLGYTLDNLSLMALTISTGFVVDDAIVVIENISRHLEEGLTPYDAAMKGSAEIGFTVVSMSISLIAVFIPILLMGGIVGRLFREFAVTLSVSILVSLCVSLTTTPMLSAKFLQPHSANKHGRIYLLGERFFDWMVGEYTLGLRWVLRHQGLVMLITIGTFLLNIYLFILVPKGFFPQQDTGRLGGRILGQQDVSFDAMKAKAIEMTDLVKQDPGVLNVMTNLGGGGPGGGSSNSANMFIFLKDPAARAKDGDTAEVIINRLRPKLSRMPGVQVYLQSQQELNIGGRQSATQYQYTLQADSVQDLNLWSPKMMAAMQKMPELRDVATDQLENGLESTLVIDRDTASRLGITPLAIDNILSDAFGQRQVSTTYKPLNQYHVVMEVAPQFQKDPDAIRQIYVKNSSGKSIPLTAITHFEMQRIPLQVNHQGLTPAATLSFNLAPGIALSQAAEAIDRARNSISMPASVTGGFQGSAQAFQQSLSSEPVLILLALTTVYIVLGMLYESFIHPLTILSTLPSAGVGAILALLITHTDLSVIAMIGIILLIGLVKKNAILMIDFALVAEREHGKEPVDAIYEACLLRFRPIMMTTMAALFGGLPLAFGTGVGSELRRPLGITIVGGLIVSQCLTLFTTPVVYIYFDKWRQRMESWRGKPVEKKLPRGLRSHPEPVAGD</sequence>
<keyword evidence="2" id="KW-0813">Transport</keyword>
<dbReference type="PRINTS" id="PR00702">
    <property type="entry name" value="ACRIFLAVINRP"/>
</dbReference>
<dbReference type="Gene3D" id="3.30.70.1320">
    <property type="entry name" value="Multidrug efflux transporter AcrB pore domain like"/>
    <property type="match status" value="2"/>
</dbReference>
<dbReference type="FunFam" id="1.20.1640.10:FF:000001">
    <property type="entry name" value="Efflux pump membrane transporter"/>
    <property type="match status" value="1"/>
</dbReference>
<name>E8V1J7_TERSS</name>
<comment type="subcellular location">
    <subcellularLocation>
        <location evidence="1">Cell inner membrane</location>
        <topology evidence="1">Multi-pass membrane protein</topology>
    </subcellularLocation>
</comment>
<evidence type="ECO:0000256" key="7">
    <source>
        <dbReference type="ARBA" id="ARBA00023136"/>
    </source>
</evidence>
<organism evidence="10 11">
    <name type="scientific">Terriglobus saanensis (strain ATCC BAA-1853 / DSM 23119 / SP1PR4)</name>
    <dbReference type="NCBI Taxonomy" id="401053"/>
    <lineage>
        <taxon>Bacteria</taxon>
        <taxon>Pseudomonadati</taxon>
        <taxon>Acidobacteriota</taxon>
        <taxon>Terriglobia</taxon>
        <taxon>Terriglobales</taxon>
        <taxon>Acidobacteriaceae</taxon>
        <taxon>Terriglobus</taxon>
    </lineage>
</organism>
<keyword evidence="5 9" id="KW-0812">Transmembrane</keyword>
<evidence type="ECO:0000256" key="5">
    <source>
        <dbReference type="ARBA" id="ARBA00022692"/>
    </source>
</evidence>
<feature type="compositionally biased region" description="Low complexity" evidence="8">
    <location>
        <begin position="328"/>
        <end position="369"/>
    </location>
</feature>
<dbReference type="Proteomes" id="UP000006844">
    <property type="component" value="Chromosome"/>
</dbReference>
<dbReference type="SUPFAM" id="SSF82714">
    <property type="entry name" value="Multidrug efflux transporter AcrB TolC docking domain, DN and DC subdomains"/>
    <property type="match status" value="2"/>
</dbReference>
<dbReference type="InterPro" id="IPR027463">
    <property type="entry name" value="AcrB_DN_DC_subdom"/>
</dbReference>
<evidence type="ECO:0000256" key="8">
    <source>
        <dbReference type="SAM" id="MobiDB-lite"/>
    </source>
</evidence>
<keyword evidence="6 9" id="KW-1133">Transmembrane helix</keyword>
<feature type="compositionally biased region" description="Polar residues" evidence="8">
    <location>
        <begin position="317"/>
        <end position="327"/>
    </location>
</feature>
<dbReference type="STRING" id="401053.AciPR4_0357"/>
<dbReference type="Gene3D" id="3.30.70.1440">
    <property type="entry name" value="Multidrug efflux transporter AcrB pore domain"/>
    <property type="match status" value="1"/>
</dbReference>
<dbReference type="SUPFAM" id="SSF82866">
    <property type="entry name" value="Multidrug efflux transporter AcrB transmembrane domain"/>
    <property type="match status" value="2"/>
</dbReference>
<evidence type="ECO:0000256" key="1">
    <source>
        <dbReference type="ARBA" id="ARBA00004429"/>
    </source>
</evidence>
<dbReference type="EMBL" id="CP002467">
    <property type="protein sequence ID" value="ADV81192.1"/>
    <property type="molecule type" value="Genomic_DNA"/>
</dbReference>
<dbReference type="FunFam" id="3.30.70.1430:FF:000001">
    <property type="entry name" value="Efflux pump membrane transporter"/>
    <property type="match status" value="1"/>
</dbReference>
<keyword evidence="11" id="KW-1185">Reference proteome</keyword>
<keyword evidence="7 9" id="KW-0472">Membrane</keyword>
<evidence type="ECO:0000256" key="4">
    <source>
        <dbReference type="ARBA" id="ARBA00022519"/>
    </source>
</evidence>
<dbReference type="Pfam" id="PF00873">
    <property type="entry name" value="ACR_tran"/>
    <property type="match status" value="2"/>
</dbReference>
<dbReference type="Gene3D" id="1.20.1640.10">
    <property type="entry name" value="Multidrug efflux transporter AcrB transmembrane domain"/>
    <property type="match status" value="3"/>
</dbReference>
<keyword evidence="3" id="KW-1003">Cell membrane</keyword>
<feature type="transmembrane region" description="Helical" evidence="9">
    <location>
        <begin position="585"/>
        <end position="605"/>
    </location>
</feature>
<dbReference type="RefSeq" id="WP_013566925.1">
    <property type="nucleotide sequence ID" value="NC_014963.1"/>
</dbReference>
<reference evidence="10 11" key="1">
    <citation type="journal article" date="2012" name="Stand. Genomic Sci.">
        <title>Complete genome sequence of Terriglobus saanensis type strain SP1PR4(T), an Acidobacteria from tundra soil.</title>
        <authorList>
            <person name="Rawat S.R."/>
            <person name="Mannisto M.K."/>
            <person name="Starovoytov V."/>
            <person name="Goodwin L."/>
            <person name="Nolan M."/>
            <person name="Hauser L."/>
            <person name="Land M."/>
            <person name="Davenport K.W."/>
            <person name="Woyke T."/>
            <person name="Haggblom M.M."/>
        </authorList>
    </citation>
    <scope>NUCLEOTIDE SEQUENCE</scope>
    <source>
        <strain evidence="11">ATCC BAA-1853 / DSM 23119 / SP1PR4</strain>
    </source>
</reference>
<dbReference type="Gene3D" id="3.30.2090.10">
    <property type="entry name" value="Multidrug efflux transporter AcrB TolC docking domain, DN and DC subdomains"/>
    <property type="match status" value="3"/>
</dbReference>
<accession>E8V1J7</accession>
<dbReference type="InterPro" id="IPR001036">
    <property type="entry name" value="Acrflvin-R"/>
</dbReference>
<feature type="transmembrane region" description="Helical" evidence="9">
    <location>
        <begin position="617"/>
        <end position="639"/>
    </location>
</feature>
<feature type="transmembrane region" description="Helical" evidence="9">
    <location>
        <begin position="683"/>
        <end position="702"/>
    </location>
</feature>
<evidence type="ECO:0000256" key="2">
    <source>
        <dbReference type="ARBA" id="ARBA00022448"/>
    </source>
</evidence>